<evidence type="ECO:0000313" key="3">
    <source>
        <dbReference type="Proteomes" id="UP000315677"/>
    </source>
</evidence>
<protein>
    <recommendedName>
        <fullName evidence="4">Lipoprotein LpqN</fullName>
    </recommendedName>
</protein>
<dbReference type="AlphaFoldDB" id="A0A543E202"/>
<keyword evidence="3" id="KW-1185">Reference proteome</keyword>
<evidence type="ECO:0000256" key="1">
    <source>
        <dbReference type="SAM" id="SignalP"/>
    </source>
</evidence>
<dbReference type="Gene3D" id="3.40.1000.10">
    <property type="entry name" value="Mog1/PsbP, alpha/beta/alpha sandwich"/>
    <property type="match status" value="1"/>
</dbReference>
<keyword evidence="1" id="KW-0732">Signal</keyword>
<feature type="chain" id="PRO_5021771956" description="Lipoprotein LpqN" evidence="1">
    <location>
        <begin position="21"/>
        <end position="194"/>
    </location>
</feature>
<feature type="signal peptide" evidence="1">
    <location>
        <begin position="1"/>
        <end position="20"/>
    </location>
</feature>
<accession>A0A543E202</accession>
<proteinExistence type="predicted"/>
<evidence type="ECO:0008006" key="4">
    <source>
        <dbReference type="Google" id="ProtNLM"/>
    </source>
</evidence>
<evidence type="ECO:0000313" key="2">
    <source>
        <dbReference type="EMBL" id="TQM15616.1"/>
    </source>
</evidence>
<dbReference type="EMBL" id="VFPA01000001">
    <property type="protein sequence ID" value="TQM15616.1"/>
    <property type="molecule type" value="Genomic_DNA"/>
</dbReference>
<dbReference type="PROSITE" id="PS51257">
    <property type="entry name" value="PROKAR_LIPOPROTEIN"/>
    <property type="match status" value="1"/>
</dbReference>
<dbReference type="Proteomes" id="UP000315677">
    <property type="component" value="Unassembled WGS sequence"/>
</dbReference>
<gene>
    <name evidence="2" type="ORF">FB558_2406</name>
</gene>
<organism evidence="2 3">
    <name type="scientific">Pseudonocardia kunmingensis</name>
    <dbReference type="NCBI Taxonomy" id="630975"/>
    <lineage>
        <taxon>Bacteria</taxon>
        <taxon>Bacillati</taxon>
        <taxon>Actinomycetota</taxon>
        <taxon>Actinomycetes</taxon>
        <taxon>Pseudonocardiales</taxon>
        <taxon>Pseudonocardiaceae</taxon>
        <taxon>Pseudonocardia</taxon>
    </lineage>
</organism>
<sequence>MRTAMIGAAALVLAAGTATAGCAVEVAGTPSPDPAAVARPGSAAFSDAAGRFALDPPPGWSVDTSGTQDTAVIFADPQPVGPAGRRFRANINVIVVPAGADLPTTVASARQELTGLPHYRPTADEGITLVDGTSAQLLGGTFDDPRSGLALRNVQVLSVHAGETVVVTGTTLADEWAGHGRVLESSLRSLTVIT</sequence>
<reference evidence="2 3" key="1">
    <citation type="submission" date="2019-06" db="EMBL/GenBank/DDBJ databases">
        <title>Sequencing the genomes of 1000 actinobacteria strains.</title>
        <authorList>
            <person name="Klenk H.-P."/>
        </authorList>
    </citation>
    <scope>NUCLEOTIDE SEQUENCE [LARGE SCALE GENOMIC DNA]</scope>
    <source>
        <strain evidence="2 3">DSM 45301</strain>
    </source>
</reference>
<dbReference type="OrthoDB" id="3574266at2"/>
<comment type="caution">
    <text evidence="2">The sequence shown here is derived from an EMBL/GenBank/DDBJ whole genome shotgun (WGS) entry which is preliminary data.</text>
</comment>
<name>A0A543E202_9PSEU</name>
<dbReference type="RefSeq" id="WP_142051710.1">
    <property type="nucleotide sequence ID" value="NZ_VFPA01000001.1"/>
</dbReference>